<proteinExistence type="predicted"/>
<evidence type="ECO:0000256" key="3">
    <source>
        <dbReference type="ARBA" id="ARBA00022827"/>
    </source>
</evidence>
<evidence type="ECO:0000256" key="2">
    <source>
        <dbReference type="ARBA" id="ARBA00022630"/>
    </source>
</evidence>
<dbReference type="Gene3D" id="3.40.30.120">
    <property type="match status" value="1"/>
</dbReference>
<evidence type="ECO:0000256" key="4">
    <source>
        <dbReference type="SAM" id="MobiDB-lite"/>
    </source>
</evidence>
<dbReference type="InterPro" id="IPR036188">
    <property type="entry name" value="FAD/NAD-bd_sf"/>
</dbReference>
<dbReference type="EMBL" id="JBHSRF010000107">
    <property type="protein sequence ID" value="MFC6086924.1"/>
    <property type="molecule type" value="Genomic_DNA"/>
</dbReference>
<evidence type="ECO:0000313" key="6">
    <source>
        <dbReference type="EMBL" id="MFC6086924.1"/>
    </source>
</evidence>
<comment type="cofactor">
    <cofactor evidence="1">
        <name>FAD</name>
        <dbReference type="ChEBI" id="CHEBI:57692"/>
    </cofactor>
</comment>
<dbReference type="PRINTS" id="PR00420">
    <property type="entry name" value="RNGMNOXGNASE"/>
</dbReference>
<dbReference type="PANTHER" id="PTHR43004">
    <property type="entry name" value="TRK SYSTEM POTASSIUM UPTAKE PROTEIN"/>
    <property type="match status" value="1"/>
</dbReference>
<dbReference type="SUPFAM" id="SSF51905">
    <property type="entry name" value="FAD/NAD(P)-binding domain"/>
    <property type="match status" value="1"/>
</dbReference>
<gene>
    <name evidence="6" type="ORF">ACFP1K_37565</name>
</gene>
<protein>
    <submittedName>
        <fullName evidence="6">FAD-dependent monooxygenase</fullName>
    </submittedName>
</protein>
<evidence type="ECO:0000313" key="7">
    <source>
        <dbReference type="Proteomes" id="UP001596137"/>
    </source>
</evidence>
<sequence>MTYDVDVVVAGAGPVGLMLACELAIGGVSVVVLERRTDVDPTIKAGALNLPAVEALYRRGLLPALTEAQRQTYELFATFMRERAAQAGAGGPEGAAGPSAPGAGSGGPSKPKAGGAPKFAGHFAGIMLDAGRLDLTDPELGGHGPAERVTMVSQQQLEAILGERAAELGVDVRRGVEVTGLEADGDGVTVATTAGPLRGRWLAGCDGGRSTVRKLAGFEFPGTGPEITAYQALAELEGTEALGAGWQATPTGVYAHGPVPGRILTVGFEAPLAGRDDPVTPGELQAAVRHVTGAEVTVTGIRSATRFTDNARQATTYRRGRVLLAGDAAHVHSPFGGQGLNLGIGDAMNLGWKLAATVRGEAPDGLLDTYTAERHPIGAWVLDWTRAQVALMRPDPHARALRRVVENLAGTVSGTTYLAKRIAGVWQRYDMPGDHPLTGASAPDLELADGSRLADHLHGGHALLFDPDGVLPAGGYRDRLTVLHAVCPQRPELAGLLVRPDGFVAWAADAGAVDLPSLQNALTTWLGAPATVPR</sequence>
<dbReference type="PANTHER" id="PTHR43004:SF19">
    <property type="entry name" value="BINDING MONOOXYGENASE, PUTATIVE (JCVI)-RELATED"/>
    <property type="match status" value="1"/>
</dbReference>
<reference evidence="7" key="1">
    <citation type="journal article" date="2019" name="Int. J. Syst. Evol. Microbiol.">
        <title>The Global Catalogue of Microorganisms (GCM) 10K type strain sequencing project: providing services to taxonomists for standard genome sequencing and annotation.</title>
        <authorList>
            <consortium name="The Broad Institute Genomics Platform"/>
            <consortium name="The Broad Institute Genome Sequencing Center for Infectious Disease"/>
            <person name="Wu L."/>
            <person name="Ma J."/>
        </authorList>
    </citation>
    <scope>NUCLEOTIDE SEQUENCE [LARGE SCALE GENOMIC DNA]</scope>
    <source>
        <strain evidence="7">JCM 30346</strain>
    </source>
</reference>
<feature type="domain" description="FAD-binding" evidence="5">
    <location>
        <begin position="4"/>
        <end position="384"/>
    </location>
</feature>
<name>A0ABW1NW09_9ACTN</name>
<dbReference type="Pfam" id="PF01494">
    <property type="entry name" value="FAD_binding_3"/>
    <property type="match status" value="1"/>
</dbReference>
<dbReference type="Gene3D" id="3.30.70.2450">
    <property type="match status" value="1"/>
</dbReference>
<dbReference type="InterPro" id="IPR050641">
    <property type="entry name" value="RIFMO-like"/>
</dbReference>
<organism evidence="6 7">
    <name type="scientific">Sphaerisporangium aureirubrum</name>
    <dbReference type="NCBI Taxonomy" id="1544736"/>
    <lineage>
        <taxon>Bacteria</taxon>
        <taxon>Bacillati</taxon>
        <taxon>Actinomycetota</taxon>
        <taxon>Actinomycetes</taxon>
        <taxon>Streptosporangiales</taxon>
        <taxon>Streptosporangiaceae</taxon>
        <taxon>Sphaerisporangium</taxon>
    </lineage>
</organism>
<dbReference type="RefSeq" id="WP_380762592.1">
    <property type="nucleotide sequence ID" value="NZ_JBHSRF010000107.1"/>
</dbReference>
<dbReference type="Pfam" id="PF21274">
    <property type="entry name" value="Rng_hyd_C"/>
    <property type="match status" value="1"/>
</dbReference>
<keyword evidence="3" id="KW-0274">FAD</keyword>
<dbReference type="InterPro" id="IPR002938">
    <property type="entry name" value="FAD-bd"/>
</dbReference>
<dbReference type="Proteomes" id="UP001596137">
    <property type="component" value="Unassembled WGS sequence"/>
</dbReference>
<comment type="caution">
    <text evidence="6">The sequence shown here is derived from an EMBL/GenBank/DDBJ whole genome shotgun (WGS) entry which is preliminary data.</text>
</comment>
<keyword evidence="7" id="KW-1185">Reference proteome</keyword>
<evidence type="ECO:0000259" key="5">
    <source>
        <dbReference type="Pfam" id="PF01494"/>
    </source>
</evidence>
<keyword evidence="6" id="KW-0560">Oxidoreductase</keyword>
<dbReference type="Gene3D" id="3.50.50.60">
    <property type="entry name" value="FAD/NAD(P)-binding domain"/>
    <property type="match status" value="2"/>
</dbReference>
<dbReference type="GO" id="GO:0004497">
    <property type="term" value="F:monooxygenase activity"/>
    <property type="evidence" value="ECO:0007669"/>
    <property type="project" value="UniProtKB-KW"/>
</dbReference>
<keyword evidence="6" id="KW-0503">Monooxygenase</keyword>
<feature type="region of interest" description="Disordered" evidence="4">
    <location>
        <begin position="87"/>
        <end position="116"/>
    </location>
</feature>
<keyword evidence="2" id="KW-0285">Flavoprotein</keyword>
<feature type="compositionally biased region" description="Low complexity" evidence="4">
    <location>
        <begin position="95"/>
        <end position="116"/>
    </location>
</feature>
<evidence type="ECO:0000256" key="1">
    <source>
        <dbReference type="ARBA" id="ARBA00001974"/>
    </source>
</evidence>
<accession>A0ABW1NW09</accession>